<sequence>MAKGKKDPKEIWDAISEDPSVKQETSESLWENIDQRIQKKERAKRKKRKSMLLILPVLLLGAWFIFQPKNVAEQYTFVTMNNRDTVYLKDGSHIIMEPFSELTISTEFGSSIRKVAFRGKGYFDIAKDKNRPFQIDAMDFDVEVLGTKFDLIQTDTDHRVQLFEGKVKINKDGNTTYLMPEEAWCFKAGSTQKHYMLPSAKRTFKFDHTELAIVLQQLEESYQMKIAYPDSLKDKVVSGAFSGNFEDILQIISFPLNLKPTRINEQQYRLK</sequence>
<dbReference type="EMBL" id="RAPY01000001">
    <property type="protein sequence ID" value="RKE56075.1"/>
    <property type="molecule type" value="Genomic_DNA"/>
</dbReference>
<feature type="region of interest" description="Disordered" evidence="1">
    <location>
        <begin position="1"/>
        <end position="20"/>
    </location>
</feature>
<reference evidence="5 6" key="1">
    <citation type="submission" date="2018-09" db="EMBL/GenBank/DDBJ databases">
        <title>Genomic Encyclopedia of Type Strains, Phase III (KMG-III): the genomes of soil and plant-associated and newly described type strains.</title>
        <authorList>
            <person name="Whitman W."/>
        </authorList>
    </citation>
    <scope>NUCLEOTIDE SEQUENCE [LARGE SCALE GENOMIC DNA]</scope>
    <source>
        <strain evidence="5 6">CECT 7938</strain>
    </source>
</reference>
<evidence type="ECO:0000259" key="4">
    <source>
        <dbReference type="Pfam" id="PF16344"/>
    </source>
</evidence>
<dbReference type="Pfam" id="PF16344">
    <property type="entry name" value="FecR_C"/>
    <property type="match status" value="1"/>
</dbReference>
<dbReference type="RefSeq" id="WP_120257791.1">
    <property type="nucleotide sequence ID" value="NZ_RAPY01000001.1"/>
</dbReference>
<comment type="caution">
    <text evidence="5">The sequence shown here is derived from an EMBL/GenBank/DDBJ whole genome shotgun (WGS) entry which is preliminary data.</text>
</comment>
<keyword evidence="2" id="KW-0472">Membrane</keyword>
<protein>
    <submittedName>
        <fullName evidence="5">FecR family protein</fullName>
    </submittedName>
</protein>
<feature type="domain" description="Protein FecR C-terminal" evidence="4">
    <location>
        <begin position="204"/>
        <end position="266"/>
    </location>
</feature>
<dbReference type="PANTHER" id="PTHR30273:SF2">
    <property type="entry name" value="PROTEIN FECR"/>
    <property type="match status" value="1"/>
</dbReference>
<dbReference type="AlphaFoldDB" id="A0A420BHD6"/>
<dbReference type="Proteomes" id="UP000286246">
    <property type="component" value="Unassembled WGS sequence"/>
</dbReference>
<evidence type="ECO:0000313" key="6">
    <source>
        <dbReference type="Proteomes" id="UP000286246"/>
    </source>
</evidence>
<dbReference type="InterPro" id="IPR012373">
    <property type="entry name" value="Ferrdict_sens_TM"/>
</dbReference>
<feature type="domain" description="FecR protein" evidence="3">
    <location>
        <begin position="81"/>
        <end position="168"/>
    </location>
</feature>
<evidence type="ECO:0000259" key="3">
    <source>
        <dbReference type="Pfam" id="PF04773"/>
    </source>
</evidence>
<organism evidence="5 6">
    <name type="scientific">Sphingobacterium detergens</name>
    <dbReference type="NCBI Taxonomy" id="1145106"/>
    <lineage>
        <taxon>Bacteria</taxon>
        <taxon>Pseudomonadati</taxon>
        <taxon>Bacteroidota</taxon>
        <taxon>Sphingobacteriia</taxon>
        <taxon>Sphingobacteriales</taxon>
        <taxon>Sphingobacteriaceae</taxon>
        <taxon>Sphingobacterium</taxon>
    </lineage>
</organism>
<name>A0A420BHD6_SPHD1</name>
<evidence type="ECO:0000256" key="1">
    <source>
        <dbReference type="SAM" id="MobiDB-lite"/>
    </source>
</evidence>
<dbReference type="InterPro" id="IPR006860">
    <property type="entry name" value="FecR"/>
</dbReference>
<dbReference type="OrthoDB" id="1097132at2"/>
<dbReference type="Gene3D" id="2.60.120.1440">
    <property type="match status" value="1"/>
</dbReference>
<dbReference type="Pfam" id="PF04773">
    <property type="entry name" value="FecR"/>
    <property type="match status" value="1"/>
</dbReference>
<keyword evidence="2" id="KW-1133">Transmembrane helix</keyword>
<keyword evidence="2" id="KW-0812">Transmembrane</keyword>
<dbReference type="PIRSF" id="PIRSF018266">
    <property type="entry name" value="FecR"/>
    <property type="match status" value="1"/>
</dbReference>
<dbReference type="GO" id="GO:0016989">
    <property type="term" value="F:sigma factor antagonist activity"/>
    <property type="evidence" value="ECO:0007669"/>
    <property type="project" value="TreeGrafter"/>
</dbReference>
<dbReference type="Gene3D" id="3.55.50.30">
    <property type="match status" value="1"/>
</dbReference>
<gene>
    <name evidence="5" type="ORF">DFQ12_0927</name>
</gene>
<feature type="transmembrane region" description="Helical" evidence="2">
    <location>
        <begin position="50"/>
        <end position="66"/>
    </location>
</feature>
<accession>A0A420BHD6</accession>
<keyword evidence="6" id="KW-1185">Reference proteome</keyword>
<evidence type="ECO:0000256" key="2">
    <source>
        <dbReference type="SAM" id="Phobius"/>
    </source>
</evidence>
<dbReference type="PANTHER" id="PTHR30273">
    <property type="entry name" value="PERIPLASMIC SIGNAL SENSOR AND SIGMA FACTOR ACTIVATOR FECR-RELATED"/>
    <property type="match status" value="1"/>
</dbReference>
<evidence type="ECO:0000313" key="5">
    <source>
        <dbReference type="EMBL" id="RKE56075.1"/>
    </source>
</evidence>
<feature type="compositionally biased region" description="Basic and acidic residues" evidence="1">
    <location>
        <begin position="1"/>
        <end position="12"/>
    </location>
</feature>
<proteinExistence type="predicted"/>
<dbReference type="InterPro" id="IPR032508">
    <property type="entry name" value="FecR_C"/>
</dbReference>